<feature type="signal peptide" evidence="2">
    <location>
        <begin position="1"/>
        <end position="20"/>
    </location>
</feature>
<proteinExistence type="predicted"/>
<evidence type="ECO:0000313" key="3">
    <source>
        <dbReference type="EMBL" id="KAF1937100.1"/>
    </source>
</evidence>
<accession>A0A6A5SBQ2</accession>
<keyword evidence="2" id="KW-0732">Signal</keyword>
<keyword evidence="1" id="KW-0812">Transmembrane</keyword>
<sequence length="249" mass="27763">MTLFILVSLAICFSVGPILSSTLTYLDIRNYVPEYDYRWERIAGIVFGIGSTGLGITGIIAIATAPYSTEEGYHWLDAVIIFQLVRLLQIFISPCWAIWAIHLVAISTILDIVSAVTGKTISSAYKLALLSCLATALLLSLALLCKQLETQKNLGLEWRDQDYVRLLHAFVFTNAAAASIQLCGAIIVSSLSLAGRSPSTQVRQGIFMLLCHLPFYITRIWRRLVVPLSDQINRLRYSFSHRMTRNGTF</sequence>
<dbReference type="OrthoDB" id="3694131at2759"/>
<dbReference type="Proteomes" id="UP000800038">
    <property type="component" value="Unassembled WGS sequence"/>
</dbReference>
<dbReference type="AlphaFoldDB" id="A0A6A5SBQ2"/>
<feature type="transmembrane region" description="Helical" evidence="1">
    <location>
        <begin position="75"/>
        <end position="92"/>
    </location>
</feature>
<evidence type="ECO:0000256" key="2">
    <source>
        <dbReference type="SAM" id="SignalP"/>
    </source>
</evidence>
<feature type="transmembrane region" description="Helical" evidence="1">
    <location>
        <begin position="124"/>
        <end position="144"/>
    </location>
</feature>
<gene>
    <name evidence="3" type="ORF">EJ02DRAFT_357629</name>
</gene>
<evidence type="ECO:0008006" key="5">
    <source>
        <dbReference type="Google" id="ProtNLM"/>
    </source>
</evidence>
<keyword evidence="1" id="KW-1133">Transmembrane helix</keyword>
<evidence type="ECO:0000256" key="1">
    <source>
        <dbReference type="SAM" id="Phobius"/>
    </source>
</evidence>
<evidence type="ECO:0000313" key="4">
    <source>
        <dbReference type="Proteomes" id="UP000800038"/>
    </source>
</evidence>
<dbReference type="EMBL" id="ML976154">
    <property type="protein sequence ID" value="KAF1937100.1"/>
    <property type="molecule type" value="Genomic_DNA"/>
</dbReference>
<feature type="transmembrane region" description="Helical" evidence="1">
    <location>
        <begin position="164"/>
        <end position="193"/>
    </location>
</feature>
<organism evidence="3 4">
    <name type="scientific">Clathrospora elynae</name>
    <dbReference type="NCBI Taxonomy" id="706981"/>
    <lineage>
        <taxon>Eukaryota</taxon>
        <taxon>Fungi</taxon>
        <taxon>Dikarya</taxon>
        <taxon>Ascomycota</taxon>
        <taxon>Pezizomycotina</taxon>
        <taxon>Dothideomycetes</taxon>
        <taxon>Pleosporomycetidae</taxon>
        <taxon>Pleosporales</taxon>
        <taxon>Diademaceae</taxon>
        <taxon>Clathrospora</taxon>
    </lineage>
</organism>
<name>A0A6A5SBQ2_9PLEO</name>
<keyword evidence="1" id="KW-0472">Membrane</keyword>
<reference evidence="3" key="1">
    <citation type="journal article" date="2020" name="Stud. Mycol.">
        <title>101 Dothideomycetes genomes: a test case for predicting lifestyles and emergence of pathogens.</title>
        <authorList>
            <person name="Haridas S."/>
            <person name="Albert R."/>
            <person name="Binder M."/>
            <person name="Bloem J."/>
            <person name="Labutti K."/>
            <person name="Salamov A."/>
            <person name="Andreopoulos B."/>
            <person name="Baker S."/>
            <person name="Barry K."/>
            <person name="Bills G."/>
            <person name="Bluhm B."/>
            <person name="Cannon C."/>
            <person name="Castanera R."/>
            <person name="Culley D."/>
            <person name="Daum C."/>
            <person name="Ezra D."/>
            <person name="Gonzalez J."/>
            <person name="Henrissat B."/>
            <person name="Kuo A."/>
            <person name="Liang C."/>
            <person name="Lipzen A."/>
            <person name="Lutzoni F."/>
            <person name="Magnuson J."/>
            <person name="Mondo S."/>
            <person name="Nolan M."/>
            <person name="Ohm R."/>
            <person name="Pangilinan J."/>
            <person name="Park H.-J."/>
            <person name="Ramirez L."/>
            <person name="Alfaro M."/>
            <person name="Sun H."/>
            <person name="Tritt A."/>
            <person name="Yoshinaga Y."/>
            <person name="Zwiers L.-H."/>
            <person name="Turgeon B."/>
            <person name="Goodwin S."/>
            <person name="Spatafora J."/>
            <person name="Crous P."/>
            <person name="Grigoriev I."/>
        </authorList>
    </citation>
    <scope>NUCLEOTIDE SEQUENCE</scope>
    <source>
        <strain evidence="3">CBS 161.51</strain>
    </source>
</reference>
<protein>
    <recommendedName>
        <fullName evidence="5">Integral membrane protein</fullName>
    </recommendedName>
</protein>
<feature type="chain" id="PRO_5025607647" description="Integral membrane protein" evidence="2">
    <location>
        <begin position="21"/>
        <end position="249"/>
    </location>
</feature>
<keyword evidence="4" id="KW-1185">Reference proteome</keyword>
<feature type="transmembrane region" description="Helical" evidence="1">
    <location>
        <begin position="44"/>
        <end position="63"/>
    </location>
</feature>